<accession>A0AAD7W241</accession>
<dbReference type="SUPFAM" id="SSF53098">
    <property type="entry name" value="Ribonuclease H-like"/>
    <property type="match status" value="1"/>
</dbReference>
<dbReference type="PANTHER" id="PTHR37984:SF15">
    <property type="entry name" value="INTEGRASE CATALYTIC DOMAIN-CONTAINING PROTEIN"/>
    <property type="match status" value="1"/>
</dbReference>
<proteinExistence type="predicted"/>
<dbReference type="InterPro" id="IPR036397">
    <property type="entry name" value="RNaseH_sf"/>
</dbReference>
<comment type="caution">
    <text evidence="2">The sequence shown here is derived from an EMBL/GenBank/DDBJ whole genome shotgun (WGS) entry which is preliminary data.</text>
</comment>
<dbReference type="Pfam" id="PF00665">
    <property type="entry name" value="rve"/>
    <property type="match status" value="1"/>
</dbReference>
<reference evidence="2" key="1">
    <citation type="journal article" date="2023" name="Science">
        <title>Genome structures resolve the early diversification of teleost fishes.</title>
        <authorList>
            <person name="Parey E."/>
            <person name="Louis A."/>
            <person name="Montfort J."/>
            <person name="Bouchez O."/>
            <person name="Roques C."/>
            <person name="Iampietro C."/>
            <person name="Lluch J."/>
            <person name="Castinel A."/>
            <person name="Donnadieu C."/>
            <person name="Desvignes T."/>
            <person name="Floi Bucao C."/>
            <person name="Jouanno E."/>
            <person name="Wen M."/>
            <person name="Mejri S."/>
            <person name="Dirks R."/>
            <person name="Jansen H."/>
            <person name="Henkel C."/>
            <person name="Chen W.J."/>
            <person name="Zahm M."/>
            <person name="Cabau C."/>
            <person name="Klopp C."/>
            <person name="Thompson A.W."/>
            <person name="Robinson-Rechavi M."/>
            <person name="Braasch I."/>
            <person name="Lecointre G."/>
            <person name="Bobe J."/>
            <person name="Postlethwait J.H."/>
            <person name="Berthelot C."/>
            <person name="Roest Crollius H."/>
            <person name="Guiguen Y."/>
        </authorList>
    </citation>
    <scope>NUCLEOTIDE SEQUENCE</scope>
    <source>
        <strain evidence="2">NC1722</strain>
    </source>
</reference>
<dbReference type="Proteomes" id="UP001221898">
    <property type="component" value="Unassembled WGS sequence"/>
</dbReference>
<dbReference type="Gene3D" id="3.30.420.10">
    <property type="entry name" value="Ribonuclease H-like superfamily/Ribonuclease H"/>
    <property type="match status" value="1"/>
</dbReference>
<evidence type="ECO:0000313" key="2">
    <source>
        <dbReference type="EMBL" id="KAJ8372424.1"/>
    </source>
</evidence>
<dbReference type="InterPro" id="IPR050951">
    <property type="entry name" value="Retrovirus_Pol_polyprotein"/>
</dbReference>
<dbReference type="GO" id="GO:0003676">
    <property type="term" value="F:nucleic acid binding"/>
    <property type="evidence" value="ECO:0007669"/>
    <property type="project" value="InterPro"/>
</dbReference>
<name>A0AAD7W241_9TELE</name>
<gene>
    <name evidence="2" type="ORF">AAFF_G00289600</name>
</gene>
<dbReference type="GO" id="GO:0015074">
    <property type="term" value="P:DNA integration"/>
    <property type="evidence" value="ECO:0007669"/>
    <property type="project" value="InterPro"/>
</dbReference>
<feature type="domain" description="Integrase catalytic" evidence="1">
    <location>
        <begin position="1"/>
        <end position="90"/>
    </location>
</feature>
<protein>
    <recommendedName>
        <fullName evidence="1">Integrase catalytic domain-containing protein</fullName>
    </recommendedName>
</protein>
<evidence type="ECO:0000313" key="3">
    <source>
        <dbReference type="Proteomes" id="UP001221898"/>
    </source>
</evidence>
<organism evidence="2 3">
    <name type="scientific">Aldrovandia affinis</name>
    <dbReference type="NCBI Taxonomy" id="143900"/>
    <lineage>
        <taxon>Eukaryota</taxon>
        <taxon>Metazoa</taxon>
        <taxon>Chordata</taxon>
        <taxon>Craniata</taxon>
        <taxon>Vertebrata</taxon>
        <taxon>Euteleostomi</taxon>
        <taxon>Actinopterygii</taxon>
        <taxon>Neopterygii</taxon>
        <taxon>Teleostei</taxon>
        <taxon>Notacanthiformes</taxon>
        <taxon>Halosauridae</taxon>
        <taxon>Aldrovandia</taxon>
    </lineage>
</organism>
<dbReference type="AlphaFoldDB" id="A0AAD7W241"/>
<dbReference type="PROSITE" id="PS50994">
    <property type="entry name" value="INTEGRASE"/>
    <property type="match status" value="1"/>
</dbReference>
<keyword evidence="3" id="KW-1185">Reference proteome</keyword>
<sequence length="196" mass="21706">MVDRTTRWPEAVPLASTTTADVARAFTDTWVSRFGTPSDLSSDRGSQFTSELWAEVARALGVRLHHTTAFHPQANGLCERFHRSMKAALRASLKEATAGRTVFRGYCWDCVLPRRKICSPHRLNWCLARHCGSLETSSRTHDPLGLSLANAQLSLTRPTLSSRFPPRNMGCHGPGSQLTCQRLSIYLIVTTPTGAR</sequence>
<dbReference type="EMBL" id="JAINUG010000402">
    <property type="protein sequence ID" value="KAJ8372424.1"/>
    <property type="molecule type" value="Genomic_DNA"/>
</dbReference>
<dbReference type="InterPro" id="IPR001584">
    <property type="entry name" value="Integrase_cat-core"/>
</dbReference>
<dbReference type="InterPro" id="IPR012337">
    <property type="entry name" value="RNaseH-like_sf"/>
</dbReference>
<evidence type="ECO:0000259" key="1">
    <source>
        <dbReference type="PROSITE" id="PS50994"/>
    </source>
</evidence>
<dbReference type="PANTHER" id="PTHR37984">
    <property type="entry name" value="PROTEIN CBG26694"/>
    <property type="match status" value="1"/>
</dbReference>